<gene>
    <name evidence="1" type="ORF">Sste5346_002129</name>
</gene>
<organism evidence="1 2">
    <name type="scientific">Sporothrix stenoceras</name>
    <dbReference type="NCBI Taxonomy" id="5173"/>
    <lineage>
        <taxon>Eukaryota</taxon>
        <taxon>Fungi</taxon>
        <taxon>Dikarya</taxon>
        <taxon>Ascomycota</taxon>
        <taxon>Pezizomycotina</taxon>
        <taxon>Sordariomycetes</taxon>
        <taxon>Sordariomycetidae</taxon>
        <taxon>Ophiostomatales</taxon>
        <taxon>Ophiostomataceae</taxon>
        <taxon>Sporothrix</taxon>
    </lineage>
</organism>
<dbReference type="EMBL" id="JAWCUI010000008">
    <property type="protein sequence ID" value="KAL1901062.1"/>
    <property type="molecule type" value="Genomic_DNA"/>
</dbReference>
<proteinExistence type="predicted"/>
<comment type="caution">
    <text evidence="1">The sequence shown here is derived from an EMBL/GenBank/DDBJ whole genome shotgun (WGS) entry which is preliminary data.</text>
</comment>
<reference evidence="1 2" key="1">
    <citation type="journal article" date="2024" name="IMA Fungus">
        <title>IMA Genome - F19 : A genome assembly and annotation guide to empower mycologists, including annotated draft genome sequences of Ceratocystis pirilliformis, Diaporthe australafricana, Fusarium ophioides, Paecilomyces lecythidis, and Sporothrix stenoceras.</title>
        <authorList>
            <person name="Aylward J."/>
            <person name="Wilson A.M."/>
            <person name="Visagie C.M."/>
            <person name="Spraker J."/>
            <person name="Barnes I."/>
            <person name="Buitendag C."/>
            <person name="Ceriani C."/>
            <person name="Del Mar Angel L."/>
            <person name="du Plessis D."/>
            <person name="Fuchs T."/>
            <person name="Gasser K."/>
            <person name="Kramer D."/>
            <person name="Li W."/>
            <person name="Munsamy K."/>
            <person name="Piso A."/>
            <person name="Price J.L."/>
            <person name="Sonnekus B."/>
            <person name="Thomas C."/>
            <person name="van der Nest A."/>
            <person name="van Dijk A."/>
            <person name="van Heerden A."/>
            <person name="van Vuuren N."/>
            <person name="Yilmaz N."/>
            <person name="Duong T.A."/>
            <person name="van der Merwe N.A."/>
            <person name="Wingfield M.J."/>
            <person name="Wingfield B.D."/>
        </authorList>
    </citation>
    <scope>NUCLEOTIDE SEQUENCE [LARGE SCALE GENOMIC DNA]</scope>
    <source>
        <strain evidence="1 2">CMW 5346</strain>
    </source>
</reference>
<protein>
    <submittedName>
        <fullName evidence="1">Uncharacterized protein</fullName>
    </submittedName>
</protein>
<evidence type="ECO:0000313" key="2">
    <source>
        <dbReference type="Proteomes" id="UP001583186"/>
    </source>
</evidence>
<accession>A0ABR3ZLH6</accession>
<dbReference type="Proteomes" id="UP001583186">
    <property type="component" value="Unassembled WGS sequence"/>
</dbReference>
<keyword evidence="2" id="KW-1185">Reference proteome</keyword>
<evidence type="ECO:0000313" key="1">
    <source>
        <dbReference type="EMBL" id="KAL1901062.1"/>
    </source>
</evidence>
<name>A0ABR3ZLH6_9PEZI</name>
<sequence>MTHLAEEFLNTLYKAYGEANSDGWITPPLSLHSLTFGMRYYPGADANLEALVDLHSLRAIHINNKLSRPGNTDIRFKLFGPDTCSNLRFYGIGDMTHQAFDFLTKTNPEWTRRLALVPICAHRNADRNLVELMRGSVAESRPPQRVRMMAIELPGYSSSRTESILADLVALDDGTLEGLRVLMGTGKNLEFDHLDKVLEALGKLKGLRQLILHQRWRSSTRNLLLGVIAQKAAMAIPTLQFIHIPDKSWQVHRTRVDDGERYDVQFEPLDKYEEAGIELFRVPVVDG</sequence>